<gene>
    <name evidence="3" type="ORF">RAK27_16135</name>
</gene>
<evidence type="ECO:0000256" key="2">
    <source>
        <dbReference type="SAM" id="SignalP"/>
    </source>
</evidence>
<organism evidence="3 4">
    <name type="scientific">Carnobacterium maltaromaticum</name>
    <name type="common">Carnobacterium piscicola</name>
    <dbReference type="NCBI Taxonomy" id="2751"/>
    <lineage>
        <taxon>Bacteria</taxon>
        <taxon>Bacillati</taxon>
        <taxon>Bacillota</taxon>
        <taxon>Bacilli</taxon>
        <taxon>Lactobacillales</taxon>
        <taxon>Carnobacteriaceae</taxon>
        <taxon>Carnobacterium</taxon>
    </lineage>
</organism>
<name>A0AAW9K8R1_CARML</name>
<feature type="chain" id="PRO_5043903287" description="Lipoprotein" evidence="2">
    <location>
        <begin position="26"/>
        <end position="223"/>
    </location>
</feature>
<dbReference type="Proteomes" id="UP001290462">
    <property type="component" value="Unassembled WGS sequence"/>
</dbReference>
<keyword evidence="2" id="KW-0732">Signal</keyword>
<dbReference type="EMBL" id="JAVBVO010000005">
    <property type="protein sequence ID" value="MDZ5760167.1"/>
    <property type="molecule type" value="Genomic_DNA"/>
</dbReference>
<reference evidence="3" key="1">
    <citation type="submission" date="2023-08" db="EMBL/GenBank/DDBJ databases">
        <title>Genomic characterization of piscicolin 126 produced by Carnobacterium maltaromaticum CM22 strain isolated from salmon (Salmo salar).</title>
        <authorList>
            <person name="Gonzalez-Gragera E."/>
            <person name="Garcia-Lopez J.D."/>
            <person name="Teso-Perez C."/>
            <person name="Gimenez-Hernandez I."/>
            <person name="Peralta-Sanchez J.M."/>
            <person name="Valdivia E."/>
            <person name="Montalban-Lopez M."/>
            <person name="Martin-Platero A.M."/>
            <person name="Banos A."/>
            <person name="Martinez-Bueno M."/>
        </authorList>
    </citation>
    <scope>NUCLEOTIDE SEQUENCE</scope>
    <source>
        <strain evidence="3">CM22</strain>
    </source>
</reference>
<evidence type="ECO:0000313" key="3">
    <source>
        <dbReference type="EMBL" id="MDZ5760167.1"/>
    </source>
</evidence>
<proteinExistence type="predicted"/>
<evidence type="ECO:0000256" key="1">
    <source>
        <dbReference type="SAM" id="MobiDB-lite"/>
    </source>
</evidence>
<evidence type="ECO:0000313" key="4">
    <source>
        <dbReference type="Proteomes" id="UP001290462"/>
    </source>
</evidence>
<feature type="signal peptide" evidence="2">
    <location>
        <begin position="1"/>
        <end position="25"/>
    </location>
</feature>
<evidence type="ECO:0008006" key="5">
    <source>
        <dbReference type="Google" id="ProtNLM"/>
    </source>
</evidence>
<accession>A0AAW9K8R1</accession>
<dbReference type="AlphaFoldDB" id="A0AAW9K8R1"/>
<protein>
    <recommendedName>
        <fullName evidence="5">Lipoprotein</fullName>
    </recommendedName>
</protein>
<sequence>MNKYKLLAVVSIGIFLIGCKSLQEAANKPIESYQSSIKEDSSVNESSDSSEMKTIDSNEGKLMVTEKVEVLLPPALENKELTTDSDKELLSKIQAEFTNKDIEIYQNSLSFLSGYTYYSNDTGEIVLSGILVNDTSSTINEISGIIGKIFLENYPDVQVGNGNFTLQEKDYGYLKPKQAVTIVVTAPIMMTGKRMPNKDVVFSEKEISALSYGFEYRVIKDEQ</sequence>
<comment type="caution">
    <text evidence="3">The sequence shown here is derived from an EMBL/GenBank/DDBJ whole genome shotgun (WGS) entry which is preliminary data.</text>
</comment>
<dbReference type="PROSITE" id="PS51257">
    <property type="entry name" value="PROKAR_LIPOPROTEIN"/>
    <property type="match status" value="1"/>
</dbReference>
<dbReference type="RefSeq" id="WP_322809605.1">
    <property type="nucleotide sequence ID" value="NZ_JAVBVO010000005.1"/>
</dbReference>
<feature type="region of interest" description="Disordered" evidence="1">
    <location>
        <begin position="33"/>
        <end position="55"/>
    </location>
</feature>